<dbReference type="GeneID" id="40723453"/>
<keyword evidence="3" id="KW-1185">Reference proteome</keyword>
<feature type="region of interest" description="Disordered" evidence="1">
    <location>
        <begin position="468"/>
        <end position="494"/>
    </location>
</feature>
<dbReference type="AlphaFoldDB" id="A0A4U7L189"/>
<reference evidence="2 3" key="1">
    <citation type="submission" date="2019-05" db="EMBL/GenBank/DDBJ databases">
        <title>Sporisorium graminicola CBS 10092 draft sequencing and annotation.</title>
        <authorList>
            <person name="Solano-Gonzalez S."/>
            <person name="Caddick M.X."/>
            <person name="Darby A."/>
        </authorList>
    </citation>
    <scope>NUCLEOTIDE SEQUENCE [LARGE SCALE GENOMIC DNA]</scope>
    <source>
        <strain evidence="2 3">CBS 10092</strain>
    </source>
</reference>
<organism evidence="2 3">
    <name type="scientific">Sporisorium graminicola</name>
    <dbReference type="NCBI Taxonomy" id="280036"/>
    <lineage>
        <taxon>Eukaryota</taxon>
        <taxon>Fungi</taxon>
        <taxon>Dikarya</taxon>
        <taxon>Basidiomycota</taxon>
        <taxon>Ustilaginomycotina</taxon>
        <taxon>Ustilaginomycetes</taxon>
        <taxon>Ustilaginales</taxon>
        <taxon>Ustilaginaceae</taxon>
        <taxon>Sporisorium</taxon>
    </lineage>
</organism>
<feature type="compositionally biased region" description="Basic and acidic residues" evidence="1">
    <location>
        <begin position="580"/>
        <end position="590"/>
    </location>
</feature>
<feature type="compositionally biased region" description="Acidic residues" evidence="1">
    <location>
        <begin position="546"/>
        <end position="556"/>
    </location>
</feature>
<protein>
    <submittedName>
        <fullName evidence="2">Uncharacterized protein</fullName>
    </submittedName>
</protein>
<feature type="compositionally biased region" description="Basic and acidic residues" evidence="1">
    <location>
        <begin position="91"/>
        <end position="101"/>
    </location>
</feature>
<feature type="region of interest" description="Disordered" evidence="1">
    <location>
        <begin position="251"/>
        <end position="279"/>
    </location>
</feature>
<comment type="caution">
    <text evidence="2">The sequence shown here is derived from an EMBL/GenBank/DDBJ whole genome shotgun (WGS) entry which is preliminary data.</text>
</comment>
<evidence type="ECO:0000313" key="2">
    <source>
        <dbReference type="EMBL" id="TKY90560.1"/>
    </source>
</evidence>
<dbReference type="RefSeq" id="XP_029742545.1">
    <property type="nucleotide sequence ID" value="XM_029881159.1"/>
</dbReference>
<feature type="region of interest" description="Disordered" evidence="1">
    <location>
        <begin position="511"/>
        <end position="610"/>
    </location>
</feature>
<feature type="compositionally biased region" description="Low complexity" evidence="1">
    <location>
        <begin position="20"/>
        <end position="52"/>
    </location>
</feature>
<sequence length="610" mass="65890">MESDGGARSAPWSWRLDPRAGSASLGPSSSATSISLNPLSSLSHASTSASPTDEIFWQDFRPAPQRTSRIEKKKARLHRFDSDDDEVEGDLTIRPKLERGESALAVAASPGVESDEEDAAGLRYTSSEASYGGQDSDAALQDPSDVKMEPPGQEAEENNSLTRKRQSKRRSEGLTDDASSSTHIIAQTIHKHALIDIEVDQEDTLTLDQTPPPPPLTYKETVRLVRLIAMLFRFPKSSRRIVRRRQRLDLENSATSSPAPECLPSSSTPLTPSSSTPPIELKAKYLAPPTSTIATSASHRPRILAHVHPEDARPGSDAVLKLIALIPAALPSRVGSADWIAHLAVKAKRDEYGNILLPGSAYAYASGRTGGRSDSMEMDGEGSVDAAVKVEGGGGGGKVTRSMRLRMGHEAPAIPLPQFWRRKQGVVKQGTPDTQVKTEGDETSILSISQTSTTDEPEVDALVPSASISSDTSLSPHPSSTPDPPPPPSQRRGRPAVNYSKLLAERMREKRQAKTLLLRTHQSLRKRRNSDRVGEGEDRVSTGGGVDEEGEGEEMDVETRANTLANSGKATMSDLTTVQRNDEEMVEKEASSTSPTQEKNLSVSVKQEDL</sequence>
<feature type="compositionally biased region" description="Low complexity" evidence="1">
    <location>
        <begin position="468"/>
        <end position="478"/>
    </location>
</feature>
<feature type="region of interest" description="Disordered" evidence="1">
    <location>
        <begin position="1"/>
        <end position="181"/>
    </location>
</feature>
<feature type="compositionally biased region" description="Low complexity" evidence="1">
    <location>
        <begin position="263"/>
        <end position="278"/>
    </location>
</feature>
<name>A0A4U7L189_9BASI</name>
<dbReference type="Proteomes" id="UP000306050">
    <property type="component" value="Chromosome SGRAM_1"/>
</dbReference>
<dbReference type="KEGG" id="sgra:EX895_000558"/>
<feature type="compositionally biased region" description="Polar residues" evidence="1">
    <location>
        <begin position="560"/>
        <end position="579"/>
    </location>
</feature>
<feature type="compositionally biased region" description="Basic and acidic residues" evidence="1">
    <location>
        <begin position="530"/>
        <end position="540"/>
    </location>
</feature>
<evidence type="ECO:0000313" key="3">
    <source>
        <dbReference type="Proteomes" id="UP000306050"/>
    </source>
</evidence>
<proteinExistence type="predicted"/>
<evidence type="ECO:0000256" key="1">
    <source>
        <dbReference type="SAM" id="MobiDB-lite"/>
    </source>
</evidence>
<feature type="compositionally biased region" description="Pro residues" evidence="1">
    <location>
        <begin position="479"/>
        <end position="489"/>
    </location>
</feature>
<accession>A0A4U7L189</accession>
<feature type="compositionally biased region" description="Polar residues" evidence="1">
    <location>
        <begin position="591"/>
        <end position="610"/>
    </location>
</feature>
<gene>
    <name evidence="2" type="ORF">EX895_000558</name>
</gene>
<dbReference type="OrthoDB" id="2556600at2759"/>
<dbReference type="EMBL" id="SRRM01000002">
    <property type="protein sequence ID" value="TKY90560.1"/>
    <property type="molecule type" value="Genomic_DNA"/>
</dbReference>